<feature type="non-terminal residue" evidence="12">
    <location>
        <position position="1"/>
    </location>
</feature>
<dbReference type="SMART" id="SM00248">
    <property type="entry name" value="ANK"/>
    <property type="match status" value="2"/>
</dbReference>
<dbReference type="SUPFAM" id="SSF57863">
    <property type="entry name" value="ArfGap/RecO-like zinc finger"/>
    <property type="match status" value="1"/>
</dbReference>
<dbReference type="PANTHER" id="PTHR45819:SF5">
    <property type="entry name" value="CENTAURIN-GAMMA-1A"/>
    <property type="match status" value="1"/>
</dbReference>
<feature type="compositionally biased region" description="Polar residues" evidence="9">
    <location>
        <begin position="530"/>
        <end position="539"/>
    </location>
</feature>
<dbReference type="PROSITE" id="PS51421">
    <property type="entry name" value="RAS"/>
    <property type="match status" value="1"/>
</dbReference>
<dbReference type="Proteomes" id="UP001177023">
    <property type="component" value="Unassembled WGS sequence"/>
</dbReference>
<dbReference type="InterPro" id="IPR001849">
    <property type="entry name" value="PH_domain"/>
</dbReference>
<dbReference type="Gene3D" id="3.40.50.300">
    <property type="entry name" value="P-loop containing nucleotide triphosphate hydrolases"/>
    <property type="match status" value="1"/>
</dbReference>
<dbReference type="PROSITE" id="PS50088">
    <property type="entry name" value="ANK_REPEAT"/>
    <property type="match status" value="1"/>
</dbReference>
<dbReference type="SMART" id="SM00105">
    <property type="entry name" value="ArfGap"/>
    <property type="match status" value="1"/>
</dbReference>
<dbReference type="InterPro" id="IPR051282">
    <property type="entry name" value="Arf-GAP_GTPase_ANK_PH"/>
</dbReference>
<dbReference type="Pfam" id="PF00071">
    <property type="entry name" value="Ras"/>
    <property type="match status" value="1"/>
</dbReference>
<feature type="domain" description="PH" evidence="10">
    <location>
        <begin position="431"/>
        <end position="613"/>
    </location>
</feature>
<feature type="domain" description="Arf-GAP" evidence="11">
    <location>
        <begin position="640"/>
        <end position="761"/>
    </location>
</feature>
<feature type="region of interest" description="Disordered" evidence="9">
    <location>
        <begin position="530"/>
        <end position="576"/>
    </location>
</feature>
<dbReference type="SMART" id="SM00174">
    <property type="entry name" value="RHO"/>
    <property type="match status" value="1"/>
</dbReference>
<dbReference type="InterPro" id="IPR002110">
    <property type="entry name" value="Ankyrin_rpt"/>
</dbReference>
<evidence type="ECO:0000256" key="9">
    <source>
        <dbReference type="SAM" id="MobiDB-lite"/>
    </source>
</evidence>
<dbReference type="SMART" id="SM00173">
    <property type="entry name" value="RAS"/>
    <property type="match status" value="1"/>
</dbReference>
<evidence type="ECO:0000256" key="2">
    <source>
        <dbReference type="ARBA" id="ARBA00022468"/>
    </source>
</evidence>
<dbReference type="InterPro" id="IPR001164">
    <property type="entry name" value="ArfGAP_dom"/>
</dbReference>
<comment type="caution">
    <text evidence="12">The sequence shown here is derived from an EMBL/GenBank/DDBJ whole genome shotgun (WGS) entry which is preliminary data.</text>
</comment>
<sequence length="873" mass="97251">MSVRCSQAVPGASGSQHEADWDFDQKDLRLQQKALNSGQIKDEIKRFESVHPCIYQVYDILDYLSEEKEKPHRFLEMIRQQVLLIEDSFVNSHEWTLSRSVTELRIGVLGANNSGKSALIHRYLTGKYTAEETPEGGRYKKEIVVDGQSYLLLIRDEGNSPPDAEFSLWADVVLMAFSVHSEESFDQIDLLYKNLGQFRKMQDFPLILVGTKDTIAQNNPRQILEQDGRKKAMNLGRSCTYIETSAPAGHNIERVFKDTARRAIDQRRRSLYQSFPVEHSLDYQDLRTTSMQPPLRTTYNEGHLRSNSAMLIDTKMSVVPPERPSSSIRSDYRIRGGNGVTKNPSLNFTNGFGTRSSAALLDTNEMSISQATNFSGADTFSASTSHLHTVITPGSTPTTQRKKRISSLFSKRDNGPDDKPRNVDLGQGRAIPCKQGHLYKRTKATLNREWKKKYVCIYSDGRLVYYPHFKDFMENKSTGKEVFLGLCTVRVAGRQQTKPSKEKRPSSIATAAPGIKTPEQRGDVLYISDVNSKETNSPGGSDEGSPFAIPAIPTSSLKKSKKKGSGSSRSEKEEEQAAECFEIISHDLKHWEFAVTPGEDRDSWVLEAERQIGNALETVMGEGGKKDTSSTNTNPSQPVKAEVATILRIPGNDRCADCNSTNHISWISLNLGIVICIECAGIHRELGVHISRVRSLTLDNTQISQLAVVLALGNETANQLWEHHAPRDAKPKPDSSREEKELWIKTKYIEKKFLPSVRVDETLANQVVQAVLKKDVAQLSLLLTRAQRSDINGTVSPVDLRTPLHLACSNGSLETLQLLIWNNADPKALDENGRSGLWYALQGGNAECVNILHSAGLSANYGVTDPRLTAAHR</sequence>
<dbReference type="EMBL" id="CATQJA010002662">
    <property type="protein sequence ID" value="CAJ0580619.1"/>
    <property type="molecule type" value="Genomic_DNA"/>
</dbReference>
<dbReference type="Pfam" id="PF12796">
    <property type="entry name" value="Ank_2"/>
    <property type="match status" value="1"/>
</dbReference>
<dbReference type="PROSITE" id="PS50003">
    <property type="entry name" value="PH_DOMAIN"/>
    <property type="match status" value="1"/>
</dbReference>
<keyword evidence="2" id="KW-0343">GTPase activation</keyword>
<dbReference type="PANTHER" id="PTHR45819">
    <property type="entry name" value="CENTAURIN-GAMMA-1A"/>
    <property type="match status" value="1"/>
</dbReference>
<dbReference type="InterPro" id="IPR037278">
    <property type="entry name" value="ARFGAP/RecO"/>
</dbReference>
<dbReference type="GO" id="GO:0005096">
    <property type="term" value="F:GTPase activator activity"/>
    <property type="evidence" value="ECO:0007669"/>
    <property type="project" value="UniProtKB-KW"/>
</dbReference>
<dbReference type="Gene3D" id="1.25.40.20">
    <property type="entry name" value="Ankyrin repeat-containing domain"/>
    <property type="match status" value="1"/>
</dbReference>
<dbReference type="Gene3D" id="2.30.29.30">
    <property type="entry name" value="Pleckstrin-homology domain (PH domain)/Phosphotyrosine-binding domain (PTB)"/>
    <property type="match status" value="1"/>
</dbReference>
<keyword evidence="4 8" id="KW-0863">Zinc-finger</keyword>
<dbReference type="Pfam" id="PF01412">
    <property type="entry name" value="ArfGap"/>
    <property type="match status" value="1"/>
</dbReference>
<feature type="repeat" description="ANK" evidence="7">
    <location>
        <begin position="799"/>
        <end position="831"/>
    </location>
</feature>
<dbReference type="SMART" id="SM00175">
    <property type="entry name" value="RAB"/>
    <property type="match status" value="1"/>
</dbReference>
<dbReference type="SUPFAM" id="SSF52540">
    <property type="entry name" value="P-loop containing nucleoside triphosphate hydrolases"/>
    <property type="match status" value="1"/>
</dbReference>
<keyword evidence="13" id="KW-1185">Reference proteome</keyword>
<dbReference type="InterPro" id="IPR038508">
    <property type="entry name" value="ArfGAP_dom_sf"/>
</dbReference>
<dbReference type="InterPro" id="IPR001806">
    <property type="entry name" value="Small_GTPase"/>
</dbReference>
<reference evidence="12" key="1">
    <citation type="submission" date="2023-06" db="EMBL/GenBank/DDBJ databases">
        <authorList>
            <person name="Delattre M."/>
        </authorList>
    </citation>
    <scope>NUCLEOTIDE SEQUENCE</scope>
    <source>
        <strain evidence="12">AF72</strain>
    </source>
</reference>
<proteinExistence type="inferred from homology"/>
<dbReference type="PRINTS" id="PR00449">
    <property type="entry name" value="RASTRNSFRMNG"/>
</dbReference>
<keyword evidence="3" id="KW-0479">Metal-binding</keyword>
<dbReference type="InterPro" id="IPR011993">
    <property type="entry name" value="PH-like_dom_sf"/>
</dbReference>
<accession>A0AA36D6I9</accession>
<dbReference type="InterPro" id="IPR036770">
    <property type="entry name" value="Ankyrin_rpt-contain_sf"/>
</dbReference>
<evidence type="ECO:0000313" key="13">
    <source>
        <dbReference type="Proteomes" id="UP001177023"/>
    </source>
</evidence>
<name>A0AA36D6I9_9BILA</name>
<gene>
    <name evidence="12" type="ORF">MSPICULIGERA_LOCUS18813</name>
</gene>
<dbReference type="PROSITE" id="PS50297">
    <property type="entry name" value="ANK_REP_REGION"/>
    <property type="match status" value="1"/>
</dbReference>
<evidence type="ECO:0000256" key="3">
    <source>
        <dbReference type="ARBA" id="ARBA00022723"/>
    </source>
</evidence>
<evidence type="ECO:0000256" key="7">
    <source>
        <dbReference type="PROSITE-ProRule" id="PRU00023"/>
    </source>
</evidence>
<dbReference type="CDD" id="cd08204">
    <property type="entry name" value="ArfGap"/>
    <property type="match status" value="1"/>
</dbReference>
<keyword evidence="6 7" id="KW-0040">ANK repeat</keyword>
<dbReference type="SUPFAM" id="SSF48403">
    <property type="entry name" value="Ankyrin repeat"/>
    <property type="match status" value="1"/>
</dbReference>
<comment type="similarity">
    <text evidence="1">Belongs to the centaurin gamma-like family.</text>
</comment>
<dbReference type="InterPro" id="IPR027417">
    <property type="entry name" value="P-loop_NTPase"/>
</dbReference>
<dbReference type="GO" id="GO:0005525">
    <property type="term" value="F:GTP binding"/>
    <property type="evidence" value="ECO:0007669"/>
    <property type="project" value="InterPro"/>
</dbReference>
<dbReference type="SUPFAM" id="SSF50729">
    <property type="entry name" value="PH domain-like"/>
    <property type="match status" value="1"/>
</dbReference>
<protein>
    <submittedName>
        <fullName evidence="12">Uncharacterized protein</fullName>
    </submittedName>
</protein>
<feature type="region of interest" description="Disordered" evidence="9">
    <location>
        <begin position="494"/>
        <end position="515"/>
    </location>
</feature>
<evidence type="ECO:0000259" key="10">
    <source>
        <dbReference type="PROSITE" id="PS50003"/>
    </source>
</evidence>
<evidence type="ECO:0000256" key="1">
    <source>
        <dbReference type="ARBA" id="ARBA00005430"/>
    </source>
</evidence>
<evidence type="ECO:0000256" key="4">
    <source>
        <dbReference type="ARBA" id="ARBA00022771"/>
    </source>
</evidence>
<dbReference type="PROSITE" id="PS51419">
    <property type="entry name" value="RAB"/>
    <property type="match status" value="1"/>
</dbReference>
<evidence type="ECO:0000256" key="5">
    <source>
        <dbReference type="ARBA" id="ARBA00022833"/>
    </source>
</evidence>
<dbReference type="PROSITE" id="PS50115">
    <property type="entry name" value="ARFGAP"/>
    <property type="match status" value="1"/>
</dbReference>
<evidence type="ECO:0000313" key="12">
    <source>
        <dbReference type="EMBL" id="CAJ0580619.1"/>
    </source>
</evidence>
<organism evidence="12 13">
    <name type="scientific">Mesorhabditis spiculigera</name>
    <dbReference type="NCBI Taxonomy" id="96644"/>
    <lineage>
        <taxon>Eukaryota</taxon>
        <taxon>Metazoa</taxon>
        <taxon>Ecdysozoa</taxon>
        <taxon>Nematoda</taxon>
        <taxon>Chromadorea</taxon>
        <taxon>Rhabditida</taxon>
        <taxon>Rhabditina</taxon>
        <taxon>Rhabditomorpha</taxon>
        <taxon>Rhabditoidea</taxon>
        <taxon>Rhabditidae</taxon>
        <taxon>Mesorhabditinae</taxon>
        <taxon>Mesorhabditis</taxon>
    </lineage>
</organism>
<keyword evidence="5" id="KW-0862">Zinc</keyword>
<evidence type="ECO:0000256" key="6">
    <source>
        <dbReference type="ARBA" id="ARBA00023043"/>
    </source>
</evidence>
<dbReference type="Gene3D" id="1.10.220.150">
    <property type="entry name" value="Arf GTPase activating protein"/>
    <property type="match status" value="1"/>
</dbReference>
<dbReference type="AlphaFoldDB" id="A0AA36D6I9"/>
<dbReference type="GO" id="GO:0003924">
    <property type="term" value="F:GTPase activity"/>
    <property type="evidence" value="ECO:0007669"/>
    <property type="project" value="InterPro"/>
</dbReference>
<evidence type="ECO:0000256" key="8">
    <source>
        <dbReference type="PROSITE-ProRule" id="PRU00288"/>
    </source>
</evidence>
<dbReference type="GO" id="GO:0008270">
    <property type="term" value="F:zinc ion binding"/>
    <property type="evidence" value="ECO:0007669"/>
    <property type="project" value="UniProtKB-KW"/>
</dbReference>
<dbReference type="SMART" id="SM00233">
    <property type="entry name" value="PH"/>
    <property type="match status" value="1"/>
</dbReference>
<dbReference type="FunFam" id="1.10.220.150:FF:000009">
    <property type="entry name" value="stromal membrane-associated protein 1 isoform X1"/>
    <property type="match status" value="1"/>
</dbReference>
<evidence type="ECO:0000259" key="11">
    <source>
        <dbReference type="PROSITE" id="PS50115"/>
    </source>
</evidence>